<reference evidence="1" key="1">
    <citation type="journal article" date="2020" name="Stud. Mycol.">
        <title>101 Dothideomycetes genomes: a test case for predicting lifestyles and emergence of pathogens.</title>
        <authorList>
            <person name="Haridas S."/>
            <person name="Albert R."/>
            <person name="Binder M."/>
            <person name="Bloem J."/>
            <person name="Labutti K."/>
            <person name="Salamov A."/>
            <person name="Andreopoulos B."/>
            <person name="Baker S."/>
            <person name="Barry K."/>
            <person name="Bills G."/>
            <person name="Bluhm B."/>
            <person name="Cannon C."/>
            <person name="Castanera R."/>
            <person name="Culley D."/>
            <person name="Daum C."/>
            <person name="Ezra D."/>
            <person name="Gonzalez J."/>
            <person name="Henrissat B."/>
            <person name="Kuo A."/>
            <person name="Liang C."/>
            <person name="Lipzen A."/>
            <person name="Lutzoni F."/>
            <person name="Magnuson J."/>
            <person name="Mondo S."/>
            <person name="Nolan M."/>
            <person name="Ohm R."/>
            <person name="Pangilinan J."/>
            <person name="Park H.-J."/>
            <person name="Ramirez L."/>
            <person name="Alfaro M."/>
            <person name="Sun H."/>
            <person name="Tritt A."/>
            <person name="Yoshinaga Y."/>
            <person name="Zwiers L.-H."/>
            <person name="Turgeon B."/>
            <person name="Goodwin S."/>
            <person name="Spatafora J."/>
            <person name="Crous P."/>
            <person name="Grigoriev I."/>
        </authorList>
    </citation>
    <scope>NUCLEOTIDE SEQUENCE</scope>
    <source>
        <strain evidence="1">CBS 122681</strain>
    </source>
</reference>
<dbReference type="AlphaFoldDB" id="A0A6A6SSD8"/>
<dbReference type="Proteomes" id="UP000799324">
    <property type="component" value="Unassembled WGS sequence"/>
</dbReference>
<gene>
    <name evidence="1" type="ORF">K491DRAFT_697087</name>
</gene>
<keyword evidence="2" id="KW-1185">Reference proteome</keyword>
<name>A0A6A6SSD8_9PLEO</name>
<organism evidence="1 2">
    <name type="scientific">Lophiostoma macrostomum CBS 122681</name>
    <dbReference type="NCBI Taxonomy" id="1314788"/>
    <lineage>
        <taxon>Eukaryota</taxon>
        <taxon>Fungi</taxon>
        <taxon>Dikarya</taxon>
        <taxon>Ascomycota</taxon>
        <taxon>Pezizomycotina</taxon>
        <taxon>Dothideomycetes</taxon>
        <taxon>Pleosporomycetidae</taxon>
        <taxon>Pleosporales</taxon>
        <taxon>Lophiostomataceae</taxon>
        <taxon>Lophiostoma</taxon>
    </lineage>
</organism>
<proteinExistence type="predicted"/>
<dbReference type="EMBL" id="MU004447">
    <property type="protein sequence ID" value="KAF2650696.1"/>
    <property type="molecule type" value="Genomic_DNA"/>
</dbReference>
<accession>A0A6A6SSD8</accession>
<evidence type="ECO:0000313" key="1">
    <source>
        <dbReference type="EMBL" id="KAF2650696.1"/>
    </source>
</evidence>
<evidence type="ECO:0000313" key="2">
    <source>
        <dbReference type="Proteomes" id="UP000799324"/>
    </source>
</evidence>
<protein>
    <submittedName>
        <fullName evidence="1">Uncharacterized protein</fullName>
    </submittedName>
</protein>
<dbReference type="OrthoDB" id="3889179at2759"/>
<sequence length="77" mass="8469">MGESPPQGTKSGDFEAIEYRMFQAVTYDRVMRWRGGSGRIAFGGTSYNTNTDNTRGTILRAGQTVAVLDTTFRLSQA</sequence>